<accession>A0A3S1CYF6</accession>
<dbReference type="GO" id="GO:0016020">
    <property type="term" value="C:membrane"/>
    <property type="evidence" value="ECO:0007669"/>
    <property type="project" value="InterPro"/>
</dbReference>
<keyword evidence="1" id="KW-0812">Transmembrane</keyword>
<dbReference type="Pfam" id="PF03845">
    <property type="entry name" value="Spore_permease"/>
    <property type="match status" value="1"/>
</dbReference>
<keyword evidence="1" id="KW-0472">Membrane</keyword>
<feature type="transmembrane region" description="Helical" evidence="1">
    <location>
        <begin position="112"/>
        <end position="129"/>
    </location>
</feature>
<feature type="transmembrane region" description="Helical" evidence="1">
    <location>
        <begin position="309"/>
        <end position="329"/>
    </location>
</feature>
<dbReference type="RefSeq" id="WP_127199513.1">
    <property type="nucleotide sequence ID" value="NZ_RZNX01000004.1"/>
</dbReference>
<feature type="transmembrane region" description="Helical" evidence="1">
    <location>
        <begin position="213"/>
        <end position="234"/>
    </location>
</feature>
<feature type="transmembrane region" description="Helical" evidence="1">
    <location>
        <begin position="7"/>
        <end position="28"/>
    </location>
</feature>
<keyword evidence="1" id="KW-1133">Transmembrane helix</keyword>
<evidence type="ECO:0000313" key="3">
    <source>
        <dbReference type="Proteomes" id="UP000272464"/>
    </source>
</evidence>
<protein>
    <submittedName>
        <fullName evidence="2">Uncharacterized protein</fullName>
    </submittedName>
</protein>
<sequence length="365" mass="42074">MVKNKYFYYLFLINALINVVNFVPRGLIAQRFSGAMMAIVISVPIGLLLMYLCIKMMSKFPGEGIPEIFNANYPKPVTKFMLFGHTLLWYIAGLITLIAFVDVTMRYITSDVSPLLIMVGFLVVVCLAIRVTAESILYALEVVIIINVPIIIYVLFKALLNPMFSWDAVMQVITYSLKAPSYGSISYATFIFTGYLNLAVFNRAFKKIRVRHIWMIGVVGFLVLIASVLIPIGYQGTIGVERHVYPWFSTADVLRTKNFIVERVLFFFYFTYLTLSLVSSIVHWHVALEMLKGVFLTEEKKKRKIDPEWWMILAFCIVAFFAMRTNQFFRDRAGLLFLDIRLAAEFFLIASVYLAYKRREAKKRE</sequence>
<feature type="transmembrane region" description="Helical" evidence="1">
    <location>
        <begin position="335"/>
        <end position="356"/>
    </location>
</feature>
<name>A0A3S1CYF6_9BACL</name>
<feature type="transmembrane region" description="Helical" evidence="1">
    <location>
        <begin position="184"/>
        <end position="201"/>
    </location>
</feature>
<feature type="transmembrane region" description="Helical" evidence="1">
    <location>
        <begin position="34"/>
        <end position="54"/>
    </location>
</feature>
<keyword evidence="3" id="KW-1185">Reference proteome</keyword>
<dbReference type="Proteomes" id="UP000272464">
    <property type="component" value="Unassembled WGS sequence"/>
</dbReference>
<feature type="transmembrane region" description="Helical" evidence="1">
    <location>
        <begin position="136"/>
        <end position="156"/>
    </location>
</feature>
<dbReference type="AlphaFoldDB" id="A0A3S1CYF6"/>
<evidence type="ECO:0000256" key="1">
    <source>
        <dbReference type="SAM" id="Phobius"/>
    </source>
</evidence>
<evidence type="ECO:0000313" key="2">
    <source>
        <dbReference type="EMBL" id="RUT30581.1"/>
    </source>
</evidence>
<dbReference type="GO" id="GO:0009847">
    <property type="term" value="P:spore germination"/>
    <property type="evidence" value="ECO:0007669"/>
    <property type="project" value="InterPro"/>
</dbReference>
<gene>
    <name evidence="2" type="ORF">EJP77_12195</name>
</gene>
<feature type="transmembrane region" description="Helical" evidence="1">
    <location>
        <begin position="266"/>
        <end position="288"/>
    </location>
</feature>
<proteinExistence type="predicted"/>
<dbReference type="InterPro" id="IPR004761">
    <property type="entry name" value="Spore_GerAB"/>
</dbReference>
<dbReference type="EMBL" id="RZNX01000004">
    <property type="protein sequence ID" value="RUT30581.1"/>
    <property type="molecule type" value="Genomic_DNA"/>
</dbReference>
<comment type="caution">
    <text evidence="2">The sequence shown here is derived from an EMBL/GenBank/DDBJ whole genome shotgun (WGS) entry which is preliminary data.</text>
</comment>
<reference evidence="2 3" key="1">
    <citation type="submission" date="2018-12" db="EMBL/GenBank/DDBJ databases">
        <authorList>
            <person name="Sun L."/>
            <person name="Chen Z."/>
        </authorList>
    </citation>
    <scope>NUCLEOTIDE SEQUENCE [LARGE SCALE GENOMIC DNA]</scope>
    <source>
        <strain evidence="2 3">3-5-3</strain>
    </source>
</reference>
<feature type="transmembrane region" description="Helical" evidence="1">
    <location>
        <begin position="80"/>
        <end position="100"/>
    </location>
</feature>
<dbReference type="OrthoDB" id="2930450at2"/>
<organism evidence="2 3">
    <name type="scientific">Paenibacillus zeisoli</name>
    <dbReference type="NCBI Taxonomy" id="2496267"/>
    <lineage>
        <taxon>Bacteria</taxon>
        <taxon>Bacillati</taxon>
        <taxon>Bacillota</taxon>
        <taxon>Bacilli</taxon>
        <taxon>Bacillales</taxon>
        <taxon>Paenibacillaceae</taxon>
        <taxon>Paenibacillus</taxon>
    </lineage>
</organism>